<sequence length="274" mass="31846">PSKEELFCLYVFNKQTLAEIGSEYGLRTKEVQKYFDEVVLPAKKHTPRPVALCVDATFFGSFGVIVFRDQKDKENLWWSFCDEEWTFFYERGKTILRDLGYTFTSVTADGLPGLPKVFNGIPFQYCHFHAKKNITKYLTKNPKTDAGVALLALMNTIHFHTEDSFKITLRGWCERYQPFLGEKTNHPGGTWSYTHARLKSALRSMSRMIPYLFTYQQEKTVFVPRTTNTLEGHFRHLKVRVTVHCGISVERKKKLIEAVLLNSSAQYQKEMRKS</sequence>
<gene>
    <name evidence="1" type="ORF">A2W52_03610</name>
</gene>
<dbReference type="Proteomes" id="UP000176493">
    <property type="component" value="Unassembled WGS sequence"/>
</dbReference>
<dbReference type="AlphaFoldDB" id="A0A1G2MI32"/>
<evidence type="ECO:0008006" key="3">
    <source>
        <dbReference type="Google" id="ProtNLM"/>
    </source>
</evidence>
<name>A0A1G2MI32_9BACT</name>
<feature type="non-terminal residue" evidence="1">
    <location>
        <position position="1"/>
    </location>
</feature>
<reference evidence="1 2" key="1">
    <citation type="journal article" date="2016" name="Nat. Commun.">
        <title>Thousands of microbial genomes shed light on interconnected biogeochemical processes in an aquifer system.</title>
        <authorList>
            <person name="Anantharaman K."/>
            <person name="Brown C.T."/>
            <person name="Hug L.A."/>
            <person name="Sharon I."/>
            <person name="Castelle C.J."/>
            <person name="Probst A.J."/>
            <person name="Thomas B.C."/>
            <person name="Singh A."/>
            <person name="Wilkins M.J."/>
            <person name="Karaoz U."/>
            <person name="Brodie E.L."/>
            <person name="Williams K.H."/>
            <person name="Hubbard S.S."/>
            <person name="Banfield J.F."/>
        </authorList>
    </citation>
    <scope>NUCLEOTIDE SEQUENCE [LARGE SCALE GENOMIC DNA]</scope>
</reference>
<proteinExistence type="predicted"/>
<comment type="caution">
    <text evidence="1">The sequence shown here is derived from an EMBL/GenBank/DDBJ whole genome shotgun (WGS) entry which is preliminary data.</text>
</comment>
<evidence type="ECO:0000313" key="2">
    <source>
        <dbReference type="Proteomes" id="UP000176493"/>
    </source>
</evidence>
<protein>
    <recommendedName>
        <fullName evidence="3">MULE transposase domain-containing protein</fullName>
    </recommendedName>
</protein>
<evidence type="ECO:0000313" key="1">
    <source>
        <dbReference type="EMBL" id="OHA23556.1"/>
    </source>
</evidence>
<dbReference type="EMBL" id="MHRJ01000003">
    <property type="protein sequence ID" value="OHA23556.1"/>
    <property type="molecule type" value="Genomic_DNA"/>
</dbReference>
<organism evidence="1 2">
    <name type="scientific">Candidatus Taylorbacteria bacterium RIFCSPHIGHO2_02_49_25</name>
    <dbReference type="NCBI Taxonomy" id="1802305"/>
    <lineage>
        <taxon>Bacteria</taxon>
        <taxon>Candidatus Tayloriibacteriota</taxon>
    </lineage>
</organism>
<accession>A0A1G2MI32</accession>